<keyword evidence="3" id="KW-1185">Reference proteome</keyword>
<dbReference type="InterPro" id="IPR052565">
    <property type="entry name" value="Glutaredoxin-like_YDR286C"/>
</dbReference>
<reference evidence="2" key="1">
    <citation type="submission" date="2020-04" db="EMBL/GenBank/DDBJ databases">
        <title>Analysis of mating type loci in Filobasidium floriforme.</title>
        <authorList>
            <person name="Nowrousian M."/>
        </authorList>
    </citation>
    <scope>NUCLEOTIDE SEQUENCE</scope>
    <source>
        <strain evidence="2">CBS 6242</strain>
    </source>
</reference>
<evidence type="ECO:0008006" key="4">
    <source>
        <dbReference type="Google" id="ProtNLM"/>
    </source>
</evidence>
<dbReference type="Pfam" id="PF05768">
    <property type="entry name" value="Glrx-like"/>
    <property type="match status" value="1"/>
</dbReference>
<accession>A0A8K0NPJ7</accession>
<proteinExistence type="predicted"/>
<dbReference type="SUPFAM" id="SSF52833">
    <property type="entry name" value="Thioredoxin-like"/>
    <property type="match status" value="1"/>
</dbReference>
<evidence type="ECO:0000313" key="3">
    <source>
        <dbReference type="Proteomes" id="UP000812966"/>
    </source>
</evidence>
<evidence type="ECO:0000256" key="1">
    <source>
        <dbReference type="SAM" id="MobiDB-lite"/>
    </source>
</evidence>
<dbReference type="Proteomes" id="UP000812966">
    <property type="component" value="Unassembled WGS sequence"/>
</dbReference>
<dbReference type="PANTHER" id="PTHR33558:SF1">
    <property type="entry name" value="GLUTAREDOXIN-LIKE PROTEIN C5ORF63 HOMOLOG"/>
    <property type="match status" value="1"/>
</dbReference>
<dbReference type="Gene3D" id="3.40.30.10">
    <property type="entry name" value="Glutaredoxin"/>
    <property type="match status" value="1"/>
</dbReference>
<evidence type="ECO:0000313" key="2">
    <source>
        <dbReference type="EMBL" id="KAG7562608.1"/>
    </source>
</evidence>
<comment type="caution">
    <text evidence="2">The sequence shown here is derived from an EMBL/GenBank/DDBJ whole genome shotgun (WGS) entry which is preliminary data.</text>
</comment>
<dbReference type="InterPro" id="IPR036249">
    <property type="entry name" value="Thioredoxin-like_sf"/>
</dbReference>
<name>A0A8K0NPJ7_9TREE</name>
<feature type="region of interest" description="Disordered" evidence="1">
    <location>
        <begin position="113"/>
        <end position="203"/>
    </location>
</feature>
<gene>
    <name evidence="2" type="ORF">FFLO_01981</name>
</gene>
<organism evidence="2 3">
    <name type="scientific">Filobasidium floriforme</name>
    <dbReference type="NCBI Taxonomy" id="5210"/>
    <lineage>
        <taxon>Eukaryota</taxon>
        <taxon>Fungi</taxon>
        <taxon>Dikarya</taxon>
        <taxon>Basidiomycota</taxon>
        <taxon>Agaricomycotina</taxon>
        <taxon>Tremellomycetes</taxon>
        <taxon>Filobasidiales</taxon>
        <taxon>Filobasidiaceae</taxon>
        <taxon>Filobasidium</taxon>
    </lineage>
</organism>
<dbReference type="AlphaFoldDB" id="A0A8K0NPJ7"/>
<sequence length="203" mass="23127">MIFRRFLSSSTRLLNQSAAASSSKRLPRITLYTGGPECSLCEIAKQDLQIIRYTHPFDLETINIHEPPESLDPVKAEKIRDDYKFDIPILHLDDHYIQKHRVNSTVLKQTLEAYDPTDPSPSYAENKFRRDPRPVPGIGKKRKGKGKRLEKARKEMKEAEEKEKREREESEKEGVQGDVVDVQGEKIDLRDVGQAGSDVGGRG</sequence>
<dbReference type="InterPro" id="IPR008554">
    <property type="entry name" value="Glutaredoxin-like"/>
</dbReference>
<dbReference type="PANTHER" id="PTHR33558">
    <property type="entry name" value="GLUTAREDOXIN-LIKE PROTEIN C5ORF63 HOMOLOG"/>
    <property type="match status" value="1"/>
</dbReference>
<feature type="compositionally biased region" description="Basic and acidic residues" evidence="1">
    <location>
        <begin position="147"/>
        <end position="175"/>
    </location>
</feature>
<protein>
    <recommendedName>
        <fullName evidence="4">Glutaredoxin-like protein</fullName>
    </recommendedName>
</protein>
<dbReference type="EMBL" id="JABELV010000029">
    <property type="protein sequence ID" value="KAG7562608.1"/>
    <property type="molecule type" value="Genomic_DNA"/>
</dbReference>